<dbReference type="InterPro" id="IPR036661">
    <property type="entry name" value="Luciferase-like_sf"/>
</dbReference>
<dbReference type="SUPFAM" id="SSF51679">
    <property type="entry name" value="Bacterial luciferase-like"/>
    <property type="match status" value="1"/>
</dbReference>
<evidence type="ECO:0000256" key="1">
    <source>
        <dbReference type="ARBA" id="ARBA00023002"/>
    </source>
</evidence>
<feature type="domain" description="Luciferase-like" evidence="2">
    <location>
        <begin position="21"/>
        <end position="262"/>
    </location>
</feature>
<dbReference type="EMBL" id="JAVDXW010000001">
    <property type="protein sequence ID" value="MDR7301092.1"/>
    <property type="molecule type" value="Genomic_DNA"/>
</dbReference>
<dbReference type="Proteomes" id="UP001180845">
    <property type="component" value="Unassembled WGS sequence"/>
</dbReference>
<keyword evidence="4" id="KW-1185">Reference proteome</keyword>
<protein>
    <submittedName>
        <fullName evidence="3">F420-dependent oxidoreductase</fullName>
    </submittedName>
</protein>
<accession>A0AAE4CML8</accession>
<dbReference type="Gene3D" id="3.20.20.30">
    <property type="entry name" value="Luciferase-like domain"/>
    <property type="match status" value="1"/>
</dbReference>
<evidence type="ECO:0000313" key="3">
    <source>
        <dbReference type="EMBL" id="MDR7301092.1"/>
    </source>
</evidence>
<organism evidence="3 4">
    <name type="scientific">Haloactinomyces albus</name>
    <dbReference type="NCBI Taxonomy" id="1352928"/>
    <lineage>
        <taxon>Bacteria</taxon>
        <taxon>Bacillati</taxon>
        <taxon>Actinomycetota</taxon>
        <taxon>Actinomycetes</taxon>
        <taxon>Actinopolysporales</taxon>
        <taxon>Actinopolysporaceae</taxon>
        <taxon>Haloactinomyces</taxon>
    </lineage>
</organism>
<dbReference type="PANTHER" id="PTHR43244">
    <property type="match status" value="1"/>
</dbReference>
<evidence type="ECO:0000259" key="2">
    <source>
        <dbReference type="Pfam" id="PF00296"/>
    </source>
</evidence>
<dbReference type="GO" id="GO:0016705">
    <property type="term" value="F:oxidoreductase activity, acting on paired donors, with incorporation or reduction of molecular oxygen"/>
    <property type="evidence" value="ECO:0007669"/>
    <property type="project" value="InterPro"/>
</dbReference>
<dbReference type="AlphaFoldDB" id="A0AAE4CML8"/>
<sequence>MAIRVGKVGLWRAEAGWDPDNGEHREAVAELDDLGCGTLWLGNADGDLRVMSGLLDATKKLAVATGIVNVWTHDAAELAAAYQRVDRVHPGRALLGLGSSHAPLVERFGHTYSKPYSKLRSFLDEIDRAESPVPPHVQVLAALGPRTLALAGQRTAGAHPYLVTPEHTAQAREILGDGPLLAPEQKVVLETAPDRARRIARQGVEVYLGLPNYLNNLRRLGFTEADFADGGSDRLIDALVAWGDVDTVLHRVREHHEAGADHVALQVLTGSDDLPRAQWRELAPAIRET</sequence>
<proteinExistence type="predicted"/>
<dbReference type="InterPro" id="IPR011251">
    <property type="entry name" value="Luciferase-like_dom"/>
</dbReference>
<dbReference type="InterPro" id="IPR050564">
    <property type="entry name" value="F420-G6PD/mer"/>
</dbReference>
<name>A0AAE4CML8_9ACTN</name>
<reference evidence="3" key="1">
    <citation type="submission" date="2023-07" db="EMBL/GenBank/DDBJ databases">
        <title>Sequencing the genomes of 1000 actinobacteria strains.</title>
        <authorList>
            <person name="Klenk H.-P."/>
        </authorList>
    </citation>
    <scope>NUCLEOTIDE SEQUENCE</scope>
    <source>
        <strain evidence="3">DSM 45977</strain>
    </source>
</reference>
<dbReference type="Pfam" id="PF00296">
    <property type="entry name" value="Bac_luciferase"/>
    <property type="match status" value="1"/>
</dbReference>
<dbReference type="InterPro" id="IPR019922">
    <property type="entry name" value="Lucif-like_OxRdatse_MSMEG_4141"/>
</dbReference>
<dbReference type="NCBIfam" id="TIGR03620">
    <property type="entry name" value="F420_MSMEG_4141"/>
    <property type="match status" value="1"/>
</dbReference>
<gene>
    <name evidence="3" type="ORF">JOF55_001273</name>
</gene>
<keyword evidence="1" id="KW-0560">Oxidoreductase</keyword>
<dbReference type="PANTHER" id="PTHR43244:SF1">
    <property type="entry name" value="5,10-METHYLENETETRAHYDROMETHANOPTERIN REDUCTASE"/>
    <property type="match status" value="1"/>
</dbReference>
<comment type="caution">
    <text evidence="3">The sequence shown here is derived from an EMBL/GenBank/DDBJ whole genome shotgun (WGS) entry which is preliminary data.</text>
</comment>
<dbReference type="RefSeq" id="WP_310270942.1">
    <property type="nucleotide sequence ID" value="NZ_JAVDXW010000001.1"/>
</dbReference>
<evidence type="ECO:0000313" key="4">
    <source>
        <dbReference type="Proteomes" id="UP001180845"/>
    </source>
</evidence>